<evidence type="ECO:0000256" key="1">
    <source>
        <dbReference type="ARBA" id="ARBA00022679"/>
    </source>
</evidence>
<accession>A0ABP0FAD9</accession>
<dbReference type="InterPro" id="IPR027417">
    <property type="entry name" value="P-loop_NTPase"/>
</dbReference>
<feature type="domain" description="Sulfotransferase" evidence="5">
    <location>
        <begin position="72"/>
        <end position="288"/>
    </location>
</feature>
<evidence type="ECO:0000313" key="7">
    <source>
        <dbReference type="Proteomes" id="UP001642483"/>
    </source>
</evidence>
<keyword evidence="4" id="KW-1133">Transmembrane helix</keyword>
<dbReference type="Gene3D" id="3.40.50.300">
    <property type="entry name" value="P-loop containing nucleotide triphosphate hydrolases"/>
    <property type="match status" value="1"/>
</dbReference>
<sequence length="362" mass="41999">MARGKAYVITIFLIAFSSAFYGISYYNASSEKEITLSSNEDLTSASKHKQRVALWKGLEENFKNETKFRRLPDIIGIGVEKCGTGALFHFLRFHPSLRIATKNVEVHYFDTHGYKYSKDEYMRFFPEVEKSAFVAEKSPAYFSFPPHTIPKAIHTTAPKAKLLLILCDPVKRVLSDYVQEQKMYELRHPRSITKYATLEDYLDAYLPLVSGLVGDYNEHKSSQQMRTVLQLHGNLYLSTILTTGFYALHLHRWFEYYNNSNLMVIDGEELINNPGPLMEKVQDYTGLPKLVLKEDLVMSPEKRFYCYKDWQENRLRCLGNGKGRTRNGNMEMLNTTSSKLRDFYRSYNEGLVKMLGRNLSWT</sequence>
<dbReference type="EMBL" id="CAWYQH010000035">
    <property type="protein sequence ID" value="CAK8676677.1"/>
    <property type="molecule type" value="Genomic_DNA"/>
</dbReference>
<dbReference type="Proteomes" id="UP001642483">
    <property type="component" value="Unassembled WGS sequence"/>
</dbReference>
<dbReference type="InterPro" id="IPR000863">
    <property type="entry name" value="Sulfotransferase_dom"/>
</dbReference>
<evidence type="ECO:0000313" key="6">
    <source>
        <dbReference type="EMBL" id="CAK8676677.1"/>
    </source>
</evidence>
<dbReference type="Pfam" id="PF00685">
    <property type="entry name" value="Sulfotransfer_1"/>
    <property type="match status" value="1"/>
</dbReference>
<dbReference type="EC" id="2.8.2.-" evidence="3"/>
<evidence type="ECO:0000256" key="3">
    <source>
        <dbReference type="RuleBase" id="RU361155"/>
    </source>
</evidence>
<keyword evidence="2" id="KW-0325">Glycoprotein</keyword>
<name>A0ABP0FAD9_CLALP</name>
<evidence type="ECO:0000259" key="5">
    <source>
        <dbReference type="Pfam" id="PF00685"/>
    </source>
</evidence>
<gene>
    <name evidence="6" type="ORF">CVLEPA_LOCUS6127</name>
</gene>
<evidence type="ECO:0000256" key="4">
    <source>
        <dbReference type="SAM" id="Phobius"/>
    </source>
</evidence>
<comment type="caution">
    <text evidence="6">The sequence shown here is derived from an EMBL/GenBank/DDBJ whole genome shotgun (WGS) entry which is preliminary data.</text>
</comment>
<dbReference type="PANTHER" id="PTHR10605:SF72">
    <property type="entry name" value="HEPARAN SULFATE 3-O SULFOTRANSFERASE-B, ISOFORM A"/>
    <property type="match status" value="1"/>
</dbReference>
<proteinExistence type="inferred from homology"/>
<keyword evidence="4" id="KW-0472">Membrane</keyword>
<keyword evidence="1 3" id="KW-0808">Transferase</keyword>
<feature type="transmembrane region" description="Helical" evidence="4">
    <location>
        <begin position="7"/>
        <end position="26"/>
    </location>
</feature>
<keyword evidence="7" id="KW-1185">Reference proteome</keyword>
<evidence type="ECO:0000256" key="2">
    <source>
        <dbReference type="ARBA" id="ARBA00023180"/>
    </source>
</evidence>
<protein>
    <recommendedName>
        <fullName evidence="3">Sulfotransferase</fullName>
        <ecNumber evidence="3">2.8.2.-</ecNumber>
    </recommendedName>
</protein>
<dbReference type="SUPFAM" id="SSF52540">
    <property type="entry name" value="P-loop containing nucleoside triphosphate hydrolases"/>
    <property type="match status" value="1"/>
</dbReference>
<keyword evidence="4" id="KW-0812">Transmembrane</keyword>
<reference evidence="6 7" key="1">
    <citation type="submission" date="2024-02" db="EMBL/GenBank/DDBJ databases">
        <authorList>
            <person name="Daric V."/>
            <person name="Darras S."/>
        </authorList>
    </citation>
    <scope>NUCLEOTIDE SEQUENCE [LARGE SCALE GENOMIC DNA]</scope>
</reference>
<comment type="similarity">
    <text evidence="3">Belongs to the sulfotransferase 1 family.</text>
</comment>
<dbReference type="InterPro" id="IPR037359">
    <property type="entry name" value="NST/OST"/>
</dbReference>
<organism evidence="6 7">
    <name type="scientific">Clavelina lepadiformis</name>
    <name type="common">Light-bulb sea squirt</name>
    <name type="synonym">Ascidia lepadiformis</name>
    <dbReference type="NCBI Taxonomy" id="159417"/>
    <lineage>
        <taxon>Eukaryota</taxon>
        <taxon>Metazoa</taxon>
        <taxon>Chordata</taxon>
        <taxon>Tunicata</taxon>
        <taxon>Ascidiacea</taxon>
        <taxon>Aplousobranchia</taxon>
        <taxon>Clavelinidae</taxon>
        <taxon>Clavelina</taxon>
    </lineage>
</organism>
<dbReference type="PANTHER" id="PTHR10605">
    <property type="entry name" value="HEPARAN SULFATE SULFOTRANSFERASE"/>
    <property type="match status" value="1"/>
</dbReference>